<name>A0A366HU63_9BACT</name>
<dbReference type="OrthoDB" id="183792at2"/>
<evidence type="ECO:0000313" key="1">
    <source>
        <dbReference type="EMBL" id="RBP47831.1"/>
    </source>
</evidence>
<evidence type="ECO:0000313" key="2">
    <source>
        <dbReference type="Proteomes" id="UP000253426"/>
    </source>
</evidence>
<protein>
    <submittedName>
        <fullName evidence="1">Uncharacterized protein</fullName>
    </submittedName>
</protein>
<dbReference type="EMBL" id="QNRR01000001">
    <property type="protein sequence ID" value="RBP47831.1"/>
    <property type="molecule type" value="Genomic_DNA"/>
</dbReference>
<accession>A0A366HU63</accession>
<dbReference type="Proteomes" id="UP000253426">
    <property type="component" value="Unassembled WGS sequence"/>
</dbReference>
<proteinExistence type="predicted"/>
<keyword evidence="2" id="KW-1185">Reference proteome</keyword>
<gene>
    <name evidence="1" type="ORF">DES53_101631</name>
</gene>
<sequence>MPDELTTISRRKAFISISEELRTYLRHYGRLSGLPALYKDLESFSNSYPLMDRSGKSTLWDTVVYERTYMKDLWPKLTSIYSLLKTGDLQAVPHLYVERVDYCSFGNSKPFRIRVVNQYNDNYDHFYLKVADASRIYGLELEHVLSPNRINYLVHEDTLIEEHIAGVPGDVFIGEYFDRADVNPVRIAKEFVKFSERCFIRLLGDMRSYNYVVDMTPDFEEVQYRVRAIDFDQQSYEGRCRVYLPQFYKENLPVVNLCTRYLNLATAQQYQQEERSLIARRFLSEKSRLRAIFRAMKHHPAEPADKVAQLKHELGEHHNTLVFEECRSMGDLVEKHIEFVLGKLLGDPRHVPIPHSP</sequence>
<reference evidence="1 2" key="1">
    <citation type="submission" date="2018-06" db="EMBL/GenBank/DDBJ databases">
        <title>Genomic Encyclopedia of Type Strains, Phase IV (KMG-IV): sequencing the most valuable type-strain genomes for metagenomic binning, comparative biology and taxonomic classification.</title>
        <authorList>
            <person name="Goeker M."/>
        </authorList>
    </citation>
    <scope>NUCLEOTIDE SEQUENCE [LARGE SCALE GENOMIC DNA]</scope>
    <source>
        <strain evidence="1 2">DSM 25532</strain>
    </source>
</reference>
<dbReference type="AlphaFoldDB" id="A0A366HU63"/>
<organism evidence="1 2">
    <name type="scientific">Roseimicrobium gellanilyticum</name>
    <dbReference type="NCBI Taxonomy" id="748857"/>
    <lineage>
        <taxon>Bacteria</taxon>
        <taxon>Pseudomonadati</taxon>
        <taxon>Verrucomicrobiota</taxon>
        <taxon>Verrucomicrobiia</taxon>
        <taxon>Verrucomicrobiales</taxon>
        <taxon>Verrucomicrobiaceae</taxon>
        <taxon>Roseimicrobium</taxon>
    </lineage>
</organism>
<dbReference type="RefSeq" id="WP_113956735.1">
    <property type="nucleotide sequence ID" value="NZ_QNRR01000001.1"/>
</dbReference>
<comment type="caution">
    <text evidence="1">The sequence shown here is derived from an EMBL/GenBank/DDBJ whole genome shotgun (WGS) entry which is preliminary data.</text>
</comment>